<comment type="subcellular location">
    <subcellularLocation>
        <location evidence="1">Cell membrane</location>
        <topology evidence="1">Multi-pass membrane protein</topology>
    </subcellularLocation>
</comment>
<reference evidence="8" key="1">
    <citation type="journal article" date="2014" name="Int. J. Syst. Evol. Microbiol.">
        <title>Complete genome sequence of Corynebacterium casei LMG S-19264T (=DSM 44701T), isolated from a smear-ripened cheese.</title>
        <authorList>
            <consortium name="US DOE Joint Genome Institute (JGI-PGF)"/>
            <person name="Walter F."/>
            <person name="Albersmeier A."/>
            <person name="Kalinowski J."/>
            <person name="Ruckert C."/>
        </authorList>
    </citation>
    <scope>NUCLEOTIDE SEQUENCE</scope>
    <source>
        <strain evidence="8">VKM Ac-1940</strain>
    </source>
</reference>
<feature type="transmembrane region" description="Helical" evidence="6">
    <location>
        <begin position="114"/>
        <end position="136"/>
    </location>
</feature>
<feature type="transmembrane region" description="Helical" evidence="6">
    <location>
        <begin position="89"/>
        <end position="108"/>
    </location>
</feature>
<feature type="transmembrane region" description="Helical" evidence="6">
    <location>
        <begin position="220"/>
        <end position="242"/>
    </location>
</feature>
<evidence type="ECO:0000256" key="6">
    <source>
        <dbReference type="SAM" id="Phobius"/>
    </source>
</evidence>
<keyword evidence="5 6" id="KW-0472">Membrane</keyword>
<feature type="transmembrane region" description="Helical" evidence="6">
    <location>
        <begin position="285"/>
        <end position="302"/>
    </location>
</feature>
<dbReference type="GO" id="GO:0022857">
    <property type="term" value="F:transmembrane transporter activity"/>
    <property type="evidence" value="ECO:0007669"/>
    <property type="project" value="InterPro"/>
</dbReference>
<dbReference type="Pfam" id="PF07690">
    <property type="entry name" value="MFS_1"/>
    <property type="match status" value="1"/>
</dbReference>
<dbReference type="SUPFAM" id="SSF103473">
    <property type="entry name" value="MFS general substrate transporter"/>
    <property type="match status" value="1"/>
</dbReference>
<feature type="transmembrane region" description="Helical" evidence="6">
    <location>
        <begin position="376"/>
        <end position="396"/>
    </location>
</feature>
<feature type="transmembrane region" description="Helical" evidence="6">
    <location>
        <begin position="308"/>
        <end position="328"/>
    </location>
</feature>
<dbReference type="EMBL" id="BSER01000011">
    <property type="protein sequence ID" value="GLJ96479.1"/>
    <property type="molecule type" value="Genomic_DNA"/>
</dbReference>
<evidence type="ECO:0000313" key="8">
    <source>
        <dbReference type="EMBL" id="GLJ96479.1"/>
    </source>
</evidence>
<keyword evidence="4 6" id="KW-1133">Transmembrane helix</keyword>
<evidence type="ECO:0000256" key="3">
    <source>
        <dbReference type="ARBA" id="ARBA00022692"/>
    </source>
</evidence>
<organism evidence="8 9">
    <name type="scientific">Microbacterium dextranolyticum</name>
    <dbReference type="NCBI Taxonomy" id="36806"/>
    <lineage>
        <taxon>Bacteria</taxon>
        <taxon>Bacillati</taxon>
        <taxon>Actinomycetota</taxon>
        <taxon>Actinomycetes</taxon>
        <taxon>Micrococcales</taxon>
        <taxon>Microbacteriaceae</taxon>
        <taxon>Microbacterium</taxon>
    </lineage>
</organism>
<evidence type="ECO:0000313" key="9">
    <source>
        <dbReference type="Proteomes" id="UP001142291"/>
    </source>
</evidence>
<feature type="transmembrane region" description="Helical" evidence="6">
    <location>
        <begin position="148"/>
        <end position="169"/>
    </location>
</feature>
<dbReference type="InterPro" id="IPR050189">
    <property type="entry name" value="MFS_Efflux_Transporters"/>
</dbReference>
<feature type="transmembrane region" description="Helical" evidence="6">
    <location>
        <begin position="56"/>
        <end position="77"/>
    </location>
</feature>
<keyword evidence="2" id="KW-1003">Cell membrane</keyword>
<evidence type="ECO:0000256" key="5">
    <source>
        <dbReference type="ARBA" id="ARBA00023136"/>
    </source>
</evidence>
<dbReference type="InterPro" id="IPR020846">
    <property type="entry name" value="MFS_dom"/>
</dbReference>
<feature type="domain" description="Major facilitator superfamily (MFS) profile" evidence="7">
    <location>
        <begin position="14"/>
        <end position="401"/>
    </location>
</feature>
<evidence type="ECO:0000256" key="4">
    <source>
        <dbReference type="ARBA" id="ARBA00022989"/>
    </source>
</evidence>
<dbReference type="AlphaFoldDB" id="A0A9W6M6H7"/>
<gene>
    <name evidence="8" type="ORF">GCM10017591_25420</name>
</gene>
<keyword evidence="9" id="KW-1185">Reference proteome</keyword>
<feature type="transmembrane region" description="Helical" evidence="6">
    <location>
        <begin position="254"/>
        <end position="273"/>
    </location>
</feature>
<dbReference type="Proteomes" id="UP001142291">
    <property type="component" value="Unassembled WGS sequence"/>
</dbReference>
<evidence type="ECO:0000256" key="1">
    <source>
        <dbReference type="ARBA" id="ARBA00004651"/>
    </source>
</evidence>
<feature type="transmembrane region" description="Helical" evidence="6">
    <location>
        <begin position="12"/>
        <end position="36"/>
    </location>
</feature>
<protein>
    <submittedName>
        <fullName evidence="8">MFS transporter</fullName>
    </submittedName>
</protein>
<name>A0A9W6M6H7_9MICO</name>
<sequence>MTSPTRSRQAATWALLSLAIGSFGIGMTEFVVMGLLPQISADLLPALSATDPDAAIAQSGWLITLYALGVVVGAPTIAASVAKYPRHRVMVALAAALTIGNALTFLLPSFELVAASRFLAGLPHGAYFGIGALVAADVLGPGKRAQGVAFVLTGLTIANVVGVPVGTFLGQQFGWRTAFALVAGIFALATVLIFFSVPAHAGDPGRTLRAELGVFRIGQVWLTLGIGAIGFGGFFAAYSYIASIVTEVAGSPEWAVPLVLIVMGLGMTIGNLVGGRLADIDLRRTILVGLAALVVVQVLLALTSAWIVSLAVFVFAVGFVSSVISPAIQTRLMDVAGDNQSIAAALNHSALNIGNATGAFLGGVVIAAGFGFVAPVWVGALLAASGLVLALVSFAVDARRRTAV</sequence>
<feature type="transmembrane region" description="Helical" evidence="6">
    <location>
        <begin position="175"/>
        <end position="199"/>
    </location>
</feature>
<dbReference type="PANTHER" id="PTHR43124">
    <property type="entry name" value="PURINE EFFLUX PUMP PBUE"/>
    <property type="match status" value="1"/>
</dbReference>
<keyword evidence="3 6" id="KW-0812">Transmembrane</keyword>
<dbReference type="CDD" id="cd17324">
    <property type="entry name" value="MFS_NepI_like"/>
    <property type="match status" value="1"/>
</dbReference>
<dbReference type="GO" id="GO:0005886">
    <property type="term" value="C:plasma membrane"/>
    <property type="evidence" value="ECO:0007669"/>
    <property type="project" value="UniProtKB-SubCell"/>
</dbReference>
<accession>A0A9W6M6H7</accession>
<dbReference type="PROSITE" id="PS50850">
    <property type="entry name" value="MFS"/>
    <property type="match status" value="1"/>
</dbReference>
<reference evidence="8" key="2">
    <citation type="submission" date="2023-01" db="EMBL/GenBank/DDBJ databases">
        <authorList>
            <person name="Sun Q."/>
            <person name="Evtushenko L."/>
        </authorList>
    </citation>
    <scope>NUCLEOTIDE SEQUENCE</scope>
    <source>
        <strain evidence="8">VKM Ac-1940</strain>
    </source>
</reference>
<evidence type="ECO:0000256" key="2">
    <source>
        <dbReference type="ARBA" id="ARBA00022475"/>
    </source>
</evidence>
<dbReference type="PANTHER" id="PTHR43124:SF3">
    <property type="entry name" value="CHLORAMPHENICOL EFFLUX PUMP RV0191"/>
    <property type="match status" value="1"/>
</dbReference>
<dbReference type="Gene3D" id="1.20.1250.20">
    <property type="entry name" value="MFS general substrate transporter like domains"/>
    <property type="match status" value="1"/>
</dbReference>
<dbReference type="InterPro" id="IPR036259">
    <property type="entry name" value="MFS_trans_sf"/>
</dbReference>
<comment type="caution">
    <text evidence="8">The sequence shown here is derived from an EMBL/GenBank/DDBJ whole genome shotgun (WGS) entry which is preliminary data.</text>
</comment>
<dbReference type="InterPro" id="IPR011701">
    <property type="entry name" value="MFS"/>
</dbReference>
<feature type="transmembrane region" description="Helical" evidence="6">
    <location>
        <begin position="349"/>
        <end position="370"/>
    </location>
</feature>
<proteinExistence type="predicted"/>
<evidence type="ECO:0000259" key="7">
    <source>
        <dbReference type="PROSITE" id="PS50850"/>
    </source>
</evidence>